<dbReference type="InterPro" id="IPR005218">
    <property type="entry name" value="Diacylglycerol/lipid_kinase"/>
</dbReference>
<dbReference type="InterPro" id="IPR016064">
    <property type="entry name" value="NAD/diacylglycerol_kinase_sf"/>
</dbReference>
<dbReference type="EMBL" id="JACOOZ010000008">
    <property type="protein sequence ID" value="MBC5668604.1"/>
    <property type="molecule type" value="Genomic_DNA"/>
</dbReference>
<dbReference type="RefSeq" id="WP_021952232.1">
    <property type="nucleotide sequence ID" value="NZ_JACOOZ010000008.1"/>
</dbReference>
<dbReference type="InterPro" id="IPR017438">
    <property type="entry name" value="ATP-NAD_kinase_N"/>
</dbReference>
<evidence type="ECO:0000313" key="5">
    <source>
        <dbReference type="Proteomes" id="UP000597877"/>
    </source>
</evidence>
<dbReference type="SUPFAM" id="SSF111331">
    <property type="entry name" value="NAD kinase/diacylglycerol kinase-like"/>
    <property type="match status" value="1"/>
</dbReference>
<comment type="cofactor">
    <cofactor evidence="1">
        <name>Mg(2+)</name>
        <dbReference type="ChEBI" id="CHEBI:18420"/>
    </cofactor>
</comment>
<dbReference type="Gene3D" id="3.40.50.10330">
    <property type="entry name" value="Probable inorganic polyphosphate/atp-NAD kinase, domain 1"/>
    <property type="match status" value="1"/>
</dbReference>
<organism evidence="4 5">
    <name type="scientific">Eubacterium segne</name>
    <dbReference type="NCBI Taxonomy" id="2763045"/>
    <lineage>
        <taxon>Bacteria</taxon>
        <taxon>Bacillati</taxon>
        <taxon>Bacillota</taxon>
        <taxon>Clostridia</taxon>
        <taxon>Eubacteriales</taxon>
        <taxon>Eubacteriaceae</taxon>
        <taxon>Eubacterium</taxon>
    </lineage>
</organism>
<dbReference type="SMART" id="SM00046">
    <property type="entry name" value="DAGKc"/>
    <property type="match status" value="1"/>
</dbReference>
<accession>A0ABR7F4R9</accession>
<protein>
    <submittedName>
        <fullName evidence="4">Diacylglycerol kinase family lipid kinase</fullName>
    </submittedName>
</protein>
<evidence type="ECO:0000259" key="3">
    <source>
        <dbReference type="PROSITE" id="PS50146"/>
    </source>
</evidence>
<keyword evidence="4" id="KW-0418">Kinase</keyword>
<keyword evidence="5" id="KW-1185">Reference proteome</keyword>
<proteinExistence type="inferred from homology"/>
<evidence type="ECO:0000256" key="1">
    <source>
        <dbReference type="ARBA" id="ARBA00001946"/>
    </source>
</evidence>
<sequence length="292" mass="32741">MKKILFIVNPKAGLKKNKNFIDDAVWVFEEAGYKVGIKYTKRRADGTNIAIKYGSEVDLVVCMGGDGTLNEVIQGLIEGNVKTPLGYIPAGSTNDFANSLGLESDPKKAAKYIISNEARPLDIGDFNGRHFVYTASAGIFTKTSYSTPQELKNRLGHFAYILRGARELFHIRKLRLKIELDDKTYVGKYIFVAINNATKVGGIMKLDKDLVEFNDGEFELMLIEYPRDFAEFVRLCGQVLLQKFTGKITLAQIKSARITDCSDIDWSLDGEKEKGRAVVNFKVLHDAINFIY</sequence>
<comment type="similarity">
    <text evidence="2">Belongs to the diacylglycerol/lipid kinase family.</text>
</comment>
<dbReference type="GO" id="GO:0016301">
    <property type="term" value="F:kinase activity"/>
    <property type="evidence" value="ECO:0007669"/>
    <property type="project" value="UniProtKB-KW"/>
</dbReference>
<gene>
    <name evidence="4" type="ORF">H8S00_11550</name>
</gene>
<dbReference type="InterPro" id="IPR050187">
    <property type="entry name" value="Lipid_Phosphate_FormReg"/>
</dbReference>
<dbReference type="InterPro" id="IPR001206">
    <property type="entry name" value="Diacylglycerol_kinase_cat_dom"/>
</dbReference>
<dbReference type="Pfam" id="PF00781">
    <property type="entry name" value="DAGK_cat"/>
    <property type="match status" value="1"/>
</dbReference>
<reference evidence="4 5" key="1">
    <citation type="submission" date="2020-08" db="EMBL/GenBank/DDBJ databases">
        <title>Genome public.</title>
        <authorList>
            <person name="Liu C."/>
            <person name="Sun Q."/>
        </authorList>
    </citation>
    <scope>NUCLEOTIDE SEQUENCE [LARGE SCALE GENOMIC DNA]</scope>
    <source>
        <strain evidence="4 5">BX4</strain>
    </source>
</reference>
<dbReference type="PROSITE" id="PS50146">
    <property type="entry name" value="DAGK"/>
    <property type="match status" value="1"/>
</dbReference>
<evidence type="ECO:0000256" key="2">
    <source>
        <dbReference type="ARBA" id="ARBA00005983"/>
    </source>
</evidence>
<dbReference type="PANTHER" id="PTHR12358">
    <property type="entry name" value="SPHINGOSINE KINASE"/>
    <property type="match status" value="1"/>
</dbReference>
<dbReference type="PANTHER" id="PTHR12358:SF54">
    <property type="entry name" value="SPHINGOSINE KINASE RELATED PROTEIN"/>
    <property type="match status" value="1"/>
</dbReference>
<dbReference type="Gene3D" id="2.60.200.40">
    <property type="match status" value="1"/>
</dbReference>
<keyword evidence="4" id="KW-0808">Transferase</keyword>
<dbReference type="NCBIfam" id="TIGR00147">
    <property type="entry name" value="YegS/Rv2252/BmrU family lipid kinase"/>
    <property type="match status" value="1"/>
</dbReference>
<feature type="domain" description="DAGKc" evidence="3">
    <location>
        <begin position="1"/>
        <end position="130"/>
    </location>
</feature>
<dbReference type="Proteomes" id="UP000597877">
    <property type="component" value="Unassembled WGS sequence"/>
</dbReference>
<evidence type="ECO:0000313" key="4">
    <source>
        <dbReference type="EMBL" id="MBC5668604.1"/>
    </source>
</evidence>
<name>A0ABR7F4R9_9FIRM</name>
<comment type="caution">
    <text evidence="4">The sequence shown here is derived from an EMBL/GenBank/DDBJ whole genome shotgun (WGS) entry which is preliminary data.</text>
</comment>